<dbReference type="PANTHER" id="PTHR35526">
    <property type="entry name" value="ANTI-SIGMA-F FACTOR RSBW-RELATED"/>
    <property type="match status" value="1"/>
</dbReference>
<gene>
    <name evidence="4" type="ORF">SAMN05216276_102743</name>
</gene>
<sequence length="229" mass="25582">MPNHRSYGHPFIVPTAQRARPPRPVALTLRGGYAHACHQFETTVRHLGEIAVRSLRDFTGPVEEPGIRKISWSLSPVSSSVPRARHLVRAQLAVWAADEQGEIIELLVSELVTNTLRHAWGPIRLALRLRDGTLRCEVQDANPALPHMRDTSQDDEGGRGMHLLDLLSQRWGSVRTPTGKVIWFELPVHASLDVSRQSRWTATTPQGAEDEPPAVLPRLPNPPEPRAYE</sequence>
<dbReference type="InterPro" id="IPR050267">
    <property type="entry name" value="Anti-sigma-factor_SerPK"/>
</dbReference>
<evidence type="ECO:0000313" key="5">
    <source>
        <dbReference type="Proteomes" id="UP000198282"/>
    </source>
</evidence>
<evidence type="ECO:0000313" key="4">
    <source>
        <dbReference type="EMBL" id="SNT17434.1"/>
    </source>
</evidence>
<keyword evidence="5" id="KW-1185">Reference proteome</keyword>
<dbReference type="OrthoDB" id="3534907at2"/>
<feature type="domain" description="Histidine kinase/HSP90-like ATPase" evidence="3">
    <location>
        <begin position="80"/>
        <end position="184"/>
    </location>
</feature>
<dbReference type="InterPro" id="IPR003594">
    <property type="entry name" value="HATPase_dom"/>
</dbReference>
<dbReference type="CDD" id="cd16936">
    <property type="entry name" value="HATPase_RsbW-like"/>
    <property type="match status" value="1"/>
</dbReference>
<dbReference type="SUPFAM" id="SSF55874">
    <property type="entry name" value="ATPase domain of HSP90 chaperone/DNA topoisomerase II/histidine kinase"/>
    <property type="match status" value="1"/>
</dbReference>
<protein>
    <submittedName>
        <fullName evidence="4">Anti-sigma regulatory factor (Ser/Thr protein kinase)</fullName>
    </submittedName>
</protein>
<keyword evidence="4" id="KW-0808">Transferase</keyword>
<feature type="compositionally biased region" description="Polar residues" evidence="2">
    <location>
        <begin position="197"/>
        <end position="206"/>
    </location>
</feature>
<feature type="region of interest" description="Disordered" evidence="2">
    <location>
        <begin position="197"/>
        <end position="229"/>
    </location>
</feature>
<dbReference type="Pfam" id="PF13581">
    <property type="entry name" value="HATPase_c_2"/>
    <property type="match status" value="1"/>
</dbReference>
<evidence type="ECO:0000256" key="1">
    <source>
        <dbReference type="ARBA" id="ARBA00022527"/>
    </source>
</evidence>
<dbReference type="PANTHER" id="PTHR35526:SF3">
    <property type="entry name" value="ANTI-SIGMA-F FACTOR RSBW"/>
    <property type="match status" value="1"/>
</dbReference>
<keyword evidence="4" id="KW-0418">Kinase</keyword>
<organism evidence="4 5">
    <name type="scientific">Streptosporangium subroseum</name>
    <dbReference type="NCBI Taxonomy" id="106412"/>
    <lineage>
        <taxon>Bacteria</taxon>
        <taxon>Bacillati</taxon>
        <taxon>Actinomycetota</taxon>
        <taxon>Actinomycetes</taxon>
        <taxon>Streptosporangiales</taxon>
        <taxon>Streptosporangiaceae</taxon>
        <taxon>Streptosporangium</taxon>
    </lineage>
</organism>
<accession>A0A239KJT9</accession>
<keyword evidence="1" id="KW-0723">Serine/threonine-protein kinase</keyword>
<dbReference type="GO" id="GO:0004674">
    <property type="term" value="F:protein serine/threonine kinase activity"/>
    <property type="evidence" value="ECO:0007669"/>
    <property type="project" value="UniProtKB-KW"/>
</dbReference>
<name>A0A239KJT9_9ACTN</name>
<dbReference type="InterPro" id="IPR036890">
    <property type="entry name" value="HATPase_C_sf"/>
</dbReference>
<evidence type="ECO:0000256" key="2">
    <source>
        <dbReference type="SAM" id="MobiDB-lite"/>
    </source>
</evidence>
<dbReference type="RefSeq" id="WP_089209820.1">
    <property type="nucleotide sequence ID" value="NZ_FZOD01000027.1"/>
</dbReference>
<evidence type="ECO:0000259" key="3">
    <source>
        <dbReference type="Pfam" id="PF13581"/>
    </source>
</evidence>
<dbReference type="EMBL" id="FZOD01000027">
    <property type="protein sequence ID" value="SNT17434.1"/>
    <property type="molecule type" value="Genomic_DNA"/>
</dbReference>
<reference evidence="4 5" key="1">
    <citation type="submission" date="2017-06" db="EMBL/GenBank/DDBJ databases">
        <authorList>
            <person name="Kim H.J."/>
            <person name="Triplett B.A."/>
        </authorList>
    </citation>
    <scope>NUCLEOTIDE SEQUENCE [LARGE SCALE GENOMIC DNA]</scope>
    <source>
        <strain evidence="4 5">CGMCC 4.2132</strain>
    </source>
</reference>
<feature type="compositionally biased region" description="Pro residues" evidence="2">
    <location>
        <begin position="219"/>
        <end position="229"/>
    </location>
</feature>
<dbReference type="Gene3D" id="3.30.565.10">
    <property type="entry name" value="Histidine kinase-like ATPase, C-terminal domain"/>
    <property type="match status" value="1"/>
</dbReference>
<proteinExistence type="predicted"/>
<dbReference type="FunFam" id="3.30.565.10:FF:000028">
    <property type="entry name" value="PAS sensor protein"/>
    <property type="match status" value="1"/>
</dbReference>
<dbReference type="AlphaFoldDB" id="A0A239KJT9"/>
<dbReference type="Proteomes" id="UP000198282">
    <property type="component" value="Unassembled WGS sequence"/>
</dbReference>